<keyword evidence="2" id="KW-1185">Reference proteome</keyword>
<evidence type="ECO:0000313" key="2">
    <source>
        <dbReference type="Proteomes" id="UP000501387"/>
    </source>
</evidence>
<organism evidence="1 2">
    <name type="scientific">Leucobacter insecticola</name>
    <dbReference type="NCBI Taxonomy" id="2714934"/>
    <lineage>
        <taxon>Bacteria</taxon>
        <taxon>Bacillati</taxon>
        <taxon>Actinomycetota</taxon>
        <taxon>Actinomycetes</taxon>
        <taxon>Micrococcales</taxon>
        <taxon>Microbacteriaceae</taxon>
        <taxon>Leucobacter</taxon>
    </lineage>
</organism>
<protein>
    <submittedName>
        <fullName evidence="1">Nuclear transport factor 2 family protein</fullName>
    </submittedName>
</protein>
<dbReference type="EMBL" id="CP049934">
    <property type="protein sequence ID" value="QIM16147.1"/>
    <property type="molecule type" value="Genomic_DNA"/>
</dbReference>
<sequence length="116" mass="12584">MEDEVRAAVQKYVDGCAAADPVMVRDAFDEHAVMWGYLGSDYATMSGAEFAANVIATAAPAAESYAANIHSITVTGDVAHAVLDERQFLGADFRNYFGLVRRDGTWRITSKVFTTV</sequence>
<dbReference type="InterPro" id="IPR039437">
    <property type="entry name" value="FrzH/put_lumazine-bd"/>
</dbReference>
<accession>A0A6G8FIF0</accession>
<dbReference type="RefSeq" id="WP_166322882.1">
    <property type="nucleotide sequence ID" value="NZ_CP049934.1"/>
</dbReference>
<proteinExistence type="predicted"/>
<dbReference type="Proteomes" id="UP000501387">
    <property type="component" value="Chromosome"/>
</dbReference>
<dbReference type="KEGG" id="lins:G7067_06485"/>
<reference evidence="1 2" key="1">
    <citation type="submission" date="2020-03" db="EMBL/GenBank/DDBJ databases">
        <title>Leucobacter sp. nov., isolated from beetles.</title>
        <authorList>
            <person name="Hyun D.-W."/>
            <person name="Bae J.-W."/>
        </authorList>
    </citation>
    <scope>NUCLEOTIDE SEQUENCE [LARGE SCALE GENOMIC DNA]</scope>
    <source>
        <strain evidence="1 2">HDW9B</strain>
    </source>
</reference>
<dbReference type="Gene3D" id="3.10.450.50">
    <property type="match status" value="1"/>
</dbReference>
<dbReference type="SUPFAM" id="SSF54427">
    <property type="entry name" value="NTF2-like"/>
    <property type="match status" value="1"/>
</dbReference>
<name>A0A6G8FIF0_9MICO</name>
<gene>
    <name evidence="1" type="ORF">G7067_06485</name>
</gene>
<dbReference type="Pfam" id="PF12893">
    <property type="entry name" value="Lumazine_bd_2"/>
    <property type="match status" value="1"/>
</dbReference>
<dbReference type="InterPro" id="IPR032710">
    <property type="entry name" value="NTF2-like_dom_sf"/>
</dbReference>
<dbReference type="AlphaFoldDB" id="A0A6G8FIF0"/>
<evidence type="ECO:0000313" key="1">
    <source>
        <dbReference type="EMBL" id="QIM16147.1"/>
    </source>
</evidence>